<comment type="caution">
    <text evidence="1">The sequence shown here is derived from an EMBL/GenBank/DDBJ whole genome shotgun (WGS) entry which is preliminary data.</text>
</comment>
<dbReference type="AlphaFoldDB" id="A0A7W5UXE7"/>
<evidence type="ECO:0000313" key="1">
    <source>
        <dbReference type="EMBL" id="MBB3703324.1"/>
    </source>
</evidence>
<protein>
    <submittedName>
        <fullName evidence="1">Uncharacterized protein</fullName>
    </submittedName>
</protein>
<dbReference type="Proteomes" id="UP000541425">
    <property type="component" value="Unassembled WGS sequence"/>
</dbReference>
<reference evidence="1 2" key="1">
    <citation type="submission" date="2020-08" db="EMBL/GenBank/DDBJ databases">
        <title>Genomic Encyclopedia of Type Strains, Phase IV (KMG-IV): sequencing the most valuable type-strain genomes for metagenomic binning, comparative biology and taxonomic classification.</title>
        <authorList>
            <person name="Goeker M."/>
        </authorList>
    </citation>
    <scope>NUCLEOTIDE SEQUENCE [LARGE SCALE GENOMIC DNA]</scope>
    <source>
        <strain evidence="1 2">DSM 22548</strain>
    </source>
</reference>
<dbReference type="EMBL" id="JACICA010000010">
    <property type="protein sequence ID" value="MBB3703324.1"/>
    <property type="molecule type" value="Genomic_DNA"/>
</dbReference>
<proteinExistence type="predicted"/>
<evidence type="ECO:0000313" key="2">
    <source>
        <dbReference type="Proteomes" id="UP000541425"/>
    </source>
</evidence>
<name>A0A7W5UXE7_9BACT</name>
<sequence>MALIVVSTLQIMREKFVFTNLIIYFCRAKCKA</sequence>
<organism evidence="1 2">
    <name type="scientific">Alloprevotella rava</name>
    <dbReference type="NCBI Taxonomy" id="671218"/>
    <lineage>
        <taxon>Bacteria</taxon>
        <taxon>Pseudomonadati</taxon>
        <taxon>Bacteroidota</taxon>
        <taxon>Bacteroidia</taxon>
        <taxon>Bacteroidales</taxon>
        <taxon>Prevotellaceae</taxon>
        <taxon>Alloprevotella</taxon>
    </lineage>
</organism>
<gene>
    <name evidence="1" type="ORF">FHS60_001806</name>
</gene>
<accession>A0A7W5UXE7</accession>